<gene>
    <name evidence="2" type="ORF">ACFFGE_04265</name>
</gene>
<evidence type="ECO:0000313" key="2">
    <source>
        <dbReference type="EMBL" id="MFC0633093.1"/>
    </source>
</evidence>
<evidence type="ECO:0000256" key="1">
    <source>
        <dbReference type="SAM" id="SignalP"/>
    </source>
</evidence>
<reference evidence="2 3" key="1">
    <citation type="submission" date="2024-09" db="EMBL/GenBank/DDBJ databases">
        <authorList>
            <person name="Sun Q."/>
            <person name="Mori K."/>
        </authorList>
    </citation>
    <scope>NUCLEOTIDE SEQUENCE [LARGE SCALE GENOMIC DNA]</scope>
    <source>
        <strain evidence="2 3">NCAIM B.02621</strain>
    </source>
</reference>
<sequence length="188" mass="20209">MIRTAFILSICLAAPLALGGCAAMRSAGEGASTVREGFVDAAAAPLEDLNLRRDEIPTVLLQAEAAPYDTRNLTRCASIAAEVRRLDDALGPDADEQPAPDGRLMSERASDAAADATLEAIRDTATDFIPLRSWVRRLSGAEAHSREVQAAIQAGRLRRAYLKGVGMQRNCAPPAAPSWFQPERRRRG</sequence>
<keyword evidence="1" id="KW-0732">Signal</keyword>
<protein>
    <recommendedName>
        <fullName evidence="4">Lipoprotein</fullName>
    </recommendedName>
</protein>
<dbReference type="RefSeq" id="WP_376834617.1">
    <property type="nucleotide sequence ID" value="NZ_JBHLSW010000003.1"/>
</dbReference>
<accession>A0ABV6R376</accession>
<name>A0ABV6R376_9CAUL</name>
<dbReference type="EMBL" id="JBHLSW010000003">
    <property type="protein sequence ID" value="MFC0633093.1"/>
    <property type="molecule type" value="Genomic_DNA"/>
</dbReference>
<feature type="chain" id="PRO_5046437578" description="Lipoprotein" evidence="1">
    <location>
        <begin position="28"/>
        <end position="188"/>
    </location>
</feature>
<dbReference type="PROSITE" id="PS51257">
    <property type="entry name" value="PROKAR_LIPOPROTEIN"/>
    <property type="match status" value="1"/>
</dbReference>
<organism evidence="2 3">
    <name type="scientific">Brevundimonas balnearis</name>
    <dbReference type="NCBI Taxonomy" id="1572858"/>
    <lineage>
        <taxon>Bacteria</taxon>
        <taxon>Pseudomonadati</taxon>
        <taxon>Pseudomonadota</taxon>
        <taxon>Alphaproteobacteria</taxon>
        <taxon>Caulobacterales</taxon>
        <taxon>Caulobacteraceae</taxon>
        <taxon>Brevundimonas</taxon>
    </lineage>
</organism>
<proteinExistence type="predicted"/>
<evidence type="ECO:0008006" key="4">
    <source>
        <dbReference type="Google" id="ProtNLM"/>
    </source>
</evidence>
<feature type="signal peptide" evidence="1">
    <location>
        <begin position="1"/>
        <end position="27"/>
    </location>
</feature>
<comment type="caution">
    <text evidence="2">The sequence shown here is derived from an EMBL/GenBank/DDBJ whole genome shotgun (WGS) entry which is preliminary data.</text>
</comment>
<dbReference type="Proteomes" id="UP001589906">
    <property type="component" value="Unassembled WGS sequence"/>
</dbReference>
<evidence type="ECO:0000313" key="3">
    <source>
        <dbReference type="Proteomes" id="UP001589906"/>
    </source>
</evidence>
<keyword evidence="3" id="KW-1185">Reference proteome</keyword>